<evidence type="ECO:0000256" key="2">
    <source>
        <dbReference type="SAM" id="SignalP"/>
    </source>
</evidence>
<accession>A0A9P0FQ60</accession>
<name>A0A9P0FQ60_CHRIL</name>
<organism evidence="4 5">
    <name type="scientific">Chrysodeixis includens</name>
    <name type="common">Soybean looper</name>
    <name type="synonym">Pseudoplusia includens</name>
    <dbReference type="NCBI Taxonomy" id="689277"/>
    <lineage>
        <taxon>Eukaryota</taxon>
        <taxon>Metazoa</taxon>
        <taxon>Ecdysozoa</taxon>
        <taxon>Arthropoda</taxon>
        <taxon>Hexapoda</taxon>
        <taxon>Insecta</taxon>
        <taxon>Pterygota</taxon>
        <taxon>Neoptera</taxon>
        <taxon>Endopterygota</taxon>
        <taxon>Lepidoptera</taxon>
        <taxon>Glossata</taxon>
        <taxon>Ditrysia</taxon>
        <taxon>Noctuoidea</taxon>
        <taxon>Noctuidae</taxon>
        <taxon>Plusiinae</taxon>
        <taxon>Chrysodeixis</taxon>
    </lineage>
</organism>
<keyword evidence="2" id="KW-0732">Signal</keyword>
<dbReference type="Proteomes" id="UP001154114">
    <property type="component" value="Chromosome 12"/>
</dbReference>
<dbReference type="GO" id="GO:0008061">
    <property type="term" value="F:chitin binding"/>
    <property type="evidence" value="ECO:0007669"/>
    <property type="project" value="InterPro"/>
</dbReference>
<evidence type="ECO:0000256" key="1">
    <source>
        <dbReference type="SAM" id="MobiDB-lite"/>
    </source>
</evidence>
<gene>
    <name evidence="4" type="ORF">CINC_LOCUS1869</name>
</gene>
<feature type="chain" id="PRO_5040320931" description="Chitin-binding type-2 domain-containing protein" evidence="2">
    <location>
        <begin position="20"/>
        <end position="169"/>
    </location>
</feature>
<feature type="signal peptide" evidence="2">
    <location>
        <begin position="1"/>
        <end position="19"/>
    </location>
</feature>
<dbReference type="EMBL" id="LR824015">
    <property type="protein sequence ID" value="CAH0582828.1"/>
    <property type="molecule type" value="Genomic_DNA"/>
</dbReference>
<evidence type="ECO:0000313" key="4">
    <source>
        <dbReference type="EMBL" id="CAH0582828.1"/>
    </source>
</evidence>
<dbReference type="SUPFAM" id="SSF57625">
    <property type="entry name" value="Invertebrate chitin-binding proteins"/>
    <property type="match status" value="1"/>
</dbReference>
<feature type="region of interest" description="Disordered" evidence="1">
    <location>
        <begin position="122"/>
        <end position="169"/>
    </location>
</feature>
<dbReference type="Gene3D" id="2.170.140.10">
    <property type="entry name" value="Chitin binding domain"/>
    <property type="match status" value="1"/>
</dbReference>
<evidence type="ECO:0000259" key="3">
    <source>
        <dbReference type="PROSITE" id="PS50940"/>
    </source>
</evidence>
<dbReference type="InterPro" id="IPR002557">
    <property type="entry name" value="Chitin-bd_dom"/>
</dbReference>
<dbReference type="GO" id="GO:0005576">
    <property type="term" value="C:extracellular region"/>
    <property type="evidence" value="ECO:0007669"/>
    <property type="project" value="InterPro"/>
</dbReference>
<reference evidence="4" key="1">
    <citation type="submission" date="2021-12" db="EMBL/GenBank/DDBJ databases">
        <authorList>
            <person name="King R."/>
        </authorList>
    </citation>
    <scope>NUCLEOTIDE SEQUENCE</scope>
</reference>
<proteinExistence type="predicted"/>
<keyword evidence="5" id="KW-1185">Reference proteome</keyword>
<sequence>MRAPLALLLLCCSLSCVLSFSLRVSEASTESAVSCATHSVTAVRCGAWVGPAALLPHPDHCQLFYYCEPARARPTCRQCPAGLHFSPALLVCDWPQHAGCTAGSANSTTVASETTTAVSNATWSWSSTSSSPKTTDNTPPDITAQPTSNATESTETSSTDAASSTAVYA</sequence>
<feature type="domain" description="Chitin-binding type-2" evidence="3">
    <location>
        <begin position="42"/>
        <end position="102"/>
    </location>
</feature>
<dbReference type="PROSITE" id="PS50940">
    <property type="entry name" value="CHIT_BIND_II"/>
    <property type="match status" value="1"/>
</dbReference>
<dbReference type="AlphaFoldDB" id="A0A9P0FQ60"/>
<protein>
    <recommendedName>
        <fullName evidence="3">Chitin-binding type-2 domain-containing protein</fullName>
    </recommendedName>
</protein>
<dbReference type="Pfam" id="PF01607">
    <property type="entry name" value="CBM_14"/>
    <property type="match status" value="1"/>
</dbReference>
<dbReference type="OrthoDB" id="6020543at2759"/>
<dbReference type="SMART" id="SM00494">
    <property type="entry name" value="ChtBD2"/>
    <property type="match status" value="1"/>
</dbReference>
<dbReference type="InterPro" id="IPR036508">
    <property type="entry name" value="Chitin-bd_dom_sf"/>
</dbReference>
<evidence type="ECO:0000313" key="5">
    <source>
        <dbReference type="Proteomes" id="UP001154114"/>
    </source>
</evidence>